<dbReference type="PROSITE" id="PS50181">
    <property type="entry name" value="FBOX"/>
    <property type="match status" value="1"/>
</dbReference>
<dbReference type="OrthoDB" id="2322499at2759"/>
<dbReference type="CDD" id="cd09917">
    <property type="entry name" value="F-box_SF"/>
    <property type="match status" value="1"/>
</dbReference>
<dbReference type="AlphaFoldDB" id="A0A8H6THH2"/>
<feature type="compositionally biased region" description="Basic residues" evidence="1">
    <location>
        <begin position="75"/>
        <end position="88"/>
    </location>
</feature>
<dbReference type="InterPro" id="IPR036047">
    <property type="entry name" value="F-box-like_dom_sf"/>
</dbReference>
<protein>
    <submittedName>
        <fullName evidence="3">F-box domain-containing protein</fullName>
    </submittedName>
</protein>
<proteinExistence type="predicted"/>
<feature type="compositionally biased region" description="Basic residues" evidence="1">
    <location>
        <begin position="59"/>
        <end position="68"/>
    </location>
</feature>
<comment type="caution">
    <text evidence="3">The sequence shown here is derived from an EMBL/GenBank/DDBJ whole genome shotgun (WGS) entry which is preliminary data.</text>
</comment>
<dbReference type="SMART" id="SM00256">
    <property type="entry name" value="FBOX"/>
    <property type="match status" value="1"/>
</dbReference>
<dbReference type="SUPFAM" id="SSF81383">
    <property type="entry name" value="F-box domain"/>
    <property type="match status" value="1"/>
</dbReference>
<feature type="compositionally biased region" description="Polar residues" evidence="1">
    <location>
        <begin position="20"/>
        <end position="37"/>
    </location>
</feature>
<dbReference type="Proteomes" id="UP000613580">
    <property type="component" value="Unassembled WGS sequence"/>
</dbReference>
<feature type="compositionally biased region" description="Basic and acidic residues" evidence="1">
    <location>
        <begin position="38"/>
        <end position="47"/>
    </location>
</feature>
<sequence length="729" mass="81894">MSGTRHSARLSGVKARKDTSTGPAPSQTVGGNAYTTSRPKDSGTSRDDTDEDEETEMGKRRRASKKQKLNTSRAKSGKQAKKTHSTRTGKRYKDCLLAELPLDVLFEVFGRCPPQDLISLSRTNHLFRTHLLSKASRAIWKAAREYADGPPVGPGMTEQRWAHILFGKPRCQSCNAPNVHRVDYGLQRRACVKRLKSNLVATSLFTNIFPDLDSGILGLLRYTNFGAHSHGEASTSRFYWRQDVEDMALKLERLDLDIKSLVPEARKKKDTFIADRTQLVEAIVEHAQICLTWTANASRRREDEKAEMIRKRFVDIHAKFVELGYANEDIDAIKNESTVRQTTPLSDRHWKLIRSPLEERVRAAKIQRLSVERLRVASKLYDAYKQNLNAGRWRTLPQRSVVFADPAFKDVLESENYDANHVTEADFAAAVASLPEIVASIQAARSAQLLQLIQRIPISEYAAPGDIAPPHPHPQAVDSALAVFVCERNCRLYNFNSSVPGNTAFAYIGPDEAAAHQCEPPYAYAHHFDTSRTMPFNTVFELSGNGVRAAAALVRSVGLEENKTTCAEMDALDARFLCQVCMPKGVGGGGLYYPAYSWRSAIIHFVSSHADEEVPRWDRLDDARAEFVKHRETDETRSWACNHCAEHIERCDTVVNVIEHVKTKHGIVDPTASQDLVRLLALELTPVKGPQLRCGSSTYLPDKLDEPVDSRKWLHLWMRYSSTISENVF</sequence>
<reference evidence="3" key="1">
    <citation type="submission" date="2020-05" db="EMBL/GenBank/DDBJ databases">
        <title>Mycena genomes resolve the evolution of fungal bioluminescence.</title>
        <authorList>
            <person name="Tsai I.J."/>
        </authorList>
    </citation>
    <scope>NUCLEOTIDE SEQUENCE</scope>
    <source>
        <strain evidence="3">110903Hualien_Pintung</strain>
    </source>
</reference>
<evidence type="ECO:0000259" key="2">
    <source>
        <dbReference type="PROSITE" id="PS50181"/>
    </source>
</evidence>
<feature type="domain" description="F-box" evidence="2">
    <location>
        <begin position="94"/>
        <end position="143"/>
    </location>
</feature>
<feature type="region of interest" description="Disordered" evidence="1">
    <location>
        <begin position="1"/>
        <end position="88"/>
    </location>
</feature>
<name>A0A8H6THH2_MYCCL</name>
<dbReference type="Pfam" id="PF00646">
    <property type="entry name" value="F-box"/>
    <property type="match status" value="1"/>
</dbReference>
<organism evidence="3 4">
    <name type="scientific">Mycena chlorophos</name>
    <name type="common">Agaric fungus</name>
    <name type="synonym">Agaricus chlorophos</name>
    <dbReference type="NCBI Taxonomy" id="658473"/>
    <lineage>
        <taxon>Eukaryota</taxon>
        <taxon>Fungi</taxon>
        <taxon>Dikarya</taxon>
        <taxon>Basidiomycota</taxon>
        <taxon>Agaricomycotina</taxon>
        <taxon>Agaricomycetes</taxon>
        <taxon>Agaricomycetidae</taxon>
        <taxon>Agaricales</taxon>
        <taxon>Marasmiineae</taxon>
        <taxon>Mycenaceae</taxon>
        <taxon>Mycena</taxon>
    </lineage>
</organism>
<evidence type="ECO:0000313" key="4">
    <source>
        <dbReference type="Proteomes" id="UP000613580"/>
    </source>
</evidence>
<evidence type="ECO:0000256" key="1">
    <source>
        <dbReference type="SAM" id="MobiDB-lite"/>
    </source>
</evidence>
<evidence type="ECO:0000313" key="3">
    <source>
        <dbReference type="EMBL" id="KAF7318808.1"/>
    </source>
</evidence>
<gene>
    <name evidence="3" type="ORF">HMN09_00216100</name>
</gene>
<keyword evidence="4" id="KW-1185">Reference proteome</keyword>
<accession>A0A8H6THH2</accession>
<dbReference type="EMBL" id="JACAZE010000003">
    <property type="protein sequence ID" value="KAF7318808.1"/>
    <property type="molecule type" value="Genomic_DNA"/>
</dbReference>
<dbReference type="InterPro" id="IPR001810">
    <property type="entry name" value="F-box_dom"/>
</dbReference>